<proteinExistence type="inferred from homology"/>
<keyword evidence="5" id="KW-0964">Secreted</keyword>
<comment type="similarity">
    <text evidence="1 5">Belongs to the FliD family.</text>
</comment>
<feature type="domain" description="Flagellar hook-associated protein 2 N-terminal" evidence="6">
    <location>
        <begin position="11"/>
        <end position="106"/>
    </location>
</feature>
<dbReference type="GO" id="GO:0005576">
    <property type="term" value="C:extracellular region"/>
    <property type="evidence" value="ECO:0007669"/>
    <property type="project" value="UniProtKB-SubCell"/>
</dbReference>
<dbReference type="InterPro" id="IPR003481">
    <property type="entry name" value="FliD_N"/>
</dbReference>
<evidence type="ECO:0000313" key="8">
    <source>
        <dbReference type="EMBL" id="CCG01802.1"/>
    </source>
</evidence>
<dbReference type="STRING" id="1146883.BLASA_0850"/>
<evidence type="ECO:0000259" key="6">
    <source>
        <dbReference type="Pfam" id="PF02465"/>
    </source>
</evidence>
<feature type="domain" description="Flagellar hook-associated protein 2 C-terminal" evidence="7">
    <location>
        <begin position="204"/>
        <end position="437"/>
    </location>
</feature>
<dbReference type="GO" id="GO:0071973">
    <property type="term" value="P:bacterial-type flagellum-dependent cell motility"/>
    <property type="evidence" value="ECO:0007669"/>
    <property type="project" value="TreeGrafter"/>
</dbReference>
<dbReference type="HOGENOM" id="CLU_015182_4_2_11"/>
<reference evidence="9" key="2">
    <citation type="submission" date="2012-02" db="EMBL/GenBank/DDBJ databases">
        <title>Complete genome sequence of Blastococcus saxobsidens strain DD2.</title>
        <authorList>
            <person name="Genoscope."/>
        </authorList>
    </citation>
    <scope>NUCLEOTIDE SEQUENCE [LARGE SCALE GENOMIC DNA]</scope>
    <source>
        <strain evidence="9">DD2</strain>
    </source>
</reference>
<reference evidence="8 9" key="1">
    <citation type="journal article" date="2012" name="J. Bacteriol.">
        <title>Genome Sequence of Blastococcus saxobsidens DD2, a Stone-Inhabiting Bacterium.</title>
        <authorList>
            <person name="Chouaia B."/>
            <person name="Crotti E."/>
            <person name="Brusetti L."/>
            <person name="Daffonchio D."/>
            <person name="Essoussi I."/>
            <person name="Nouioui I."/>
            <person name="Sbissi I."/>
            <person name="Ghodhbane-Gtari F."/>
            <person name="Gtari M."/>
            <person name="Vacherie B."/>
            <person name="Barbe V."/>
            <person name="Medigue C."/>
            <person name="Gury J."/>
            <person name="Pujic P."/>
            <person name="Normand P."/>
        </authorList>
    </citation>
    <scope>NUCLEOTIDE SEQUENCE [LARGE SCALE GENOMIC DNA]</scope>
    <source>
        <strain evidence="8 9">DD2</strain>
    </source>
</reference>
<protein>
    <recommendedName>
        <fullName evidence="5">Flagellar hook-associated protein 2</fullName>
        <shortName evidence="5">HAP2</shortName>
    </recommendedName>
    <alternativeName>
        <fullName evidence="5">Flagellar cap protein</fullName>
    </alternativeName>
</protein>
<dbReference type="GO" id="GO:0007155">
    <property type="term" value="P:cell adhesion"/>
    <property type="evidence" value="ECO:0007669"/>
    <property type="project" value="InterPro"/>
</dbReference>
<dbReference type="Pfam" id="PF02465">
    <property type="entry name" value="FliD_N"/>
    <property type="match status" value="1"/>
</dbReference>
<evidence type="ECO:0000313" key="9">
    <source>
        <dbReference type="Proteomes" id="UP000007517"/>
    </source>
</evidence>
<dbReference type="PANTHER" id="PTHR30288">
    <property type="entry name" value="FLAGELLAR CAP/ASSEMBLY PROTEIN FLID"/>
    <property type="match status" value="1"/>
</dbReference>
<evidence type="ECO:0000256" key="2">
    <source>
        <dbReference type="ARBA" id="ARBA00011255"/>
    </source>
</evidence>
<dbReference type="AlphaFoldDB" id="H6RTE4"/>
<evidence type="ECO:0000256" key="5">
    <source>
        <dbReference type="RuleBase" id="RU362066"/>
    </source>
</evidence>
<keyword evidence="9" id="KW-1185">Reference proteome</keyword>
<keyword evidence="4 5" id="KW-0975">Bacterial flagellum</keyword>
<dbReference type="Proteomes" id="UP000007517">
    <property type="component" value="Chromosome"/>
</dbReference>
<organism evidence="8 9">
    <name type="scientific">Blastococcus saxobsidens (strain DD2)</name>
    <dbReference type="NCBI Taxonomy" id="1146883"/>
    <lineage>
        <taxon>Bacteria</taxon>
        <taxon>Bacillati</taxon>
        <taxon>Actinomycetota</taxon>
        <taxon>Actinomycetes</taxon>
        <taxon>Geodermatophilales</taxon>
        <taxon>Geodermatophilaceae</taxon>
        <taxon>Blastococcus</taxon>
    </lineage>
</organism>
<comment type="subunit">
    <text evidence="2 5">Homopentamer.</text>
</comment>
<evidence type="ECO:0000256" key="3">
    <source>
        <dbReference type="ARBA" id="ARBA00023054"/>
    </source>
</evidence>
<dbReference type="GO" id="GO:0009424">
    <property type="term" value="C:bacterial-type flagellum hook"/>
    <property type="evidence" value="ECO:0007669"/>
    <property type="project" value="UniProtKB-UniRule"/>
</dbReference>
<dbReference type="GO" id="GO:0009421">
    <property type="term" value="C:bacterial-type flagellum filament cap"/>
    <property type="evidence" value="ECO:0007669"/>
    <property type="project" value="InterPro"/>
</dbReference>
<keyword evidence="3" id="KW-0175">Coiled coil</keyword>
<name>H6RTE4_BLASD</name>
<dbReference type="eggNOG" id="COG1345">
    <property type="taxonomic scope" value="Bacteria"/>
</dbReference>
<evidence type="ECO:0000256" key="1">
    <source>
        <dbReference type="ARBA" id="ARBA00009764"/>
    </source>
</evidence>
<gene>
    <name evidence="8" type="primary">fliD</name>
    <name evidence="8" type="ordered locus">BLASA_0850</name>
</gene>
<comment type="function">
    <text evidence="5">Required for morphogenesis and for the elongation of the flagellar filament by facilitating polymerization of the flagellin monomers at the tip of growing filament. Forms a capping structure, which prevents flagellin subunits (transported through the central channel of the flagellum) from leaking out without polymerization at the distal end.</text>
</comment>
<dbReference type="RefSeq" id="WP_014374708.1">
    <property type="nucleotide sequence ID" value="NC_016943.1"/>
</dbReference>
<keyword evidence="8" id="KW-0282">Flagellum</keyword>
<dbReference type="InterPro" id="IPR040026">
    <property type="entry name" value="FliD"/>
</dbReference>
<evidence type="ECO:0000256" key="4">
    <source>
        <dbReference type="ARBA" id="ARBA00023143"/>
    </source>
</evidence>
<evidence type="ECO:0000259" key="7">
    <source>
        <dbReference type="Pfam" id="PF07195"/>
    </source>
</evidence>
<dbReference type="EMBL" id="FO117623">
    <property type="protein sequence ID" value="CCG01802.1"/>
    <property type="molecule type" value="Genomic_DNA"/>
</dbReference>
<dbReference type="KEGG" id="bsd:BLASA_0850"/>
<keyword evidence="8" id="KW-0966">Cell projection</keyword>
<dbReference type="InterPro" id="IPR010809">
    <property type="entry name" value="FliD_C"/>
</dbReference>
<comment type="subcellular location">
    <subcellularLocation>
        <location evidence="5">Secreted</location>
    </subcellularLocation>
    <subcellularLocation>
        <location evidence="5">Bacterial flagellum</location>
    </subcellularLocation>
</comment>
<sequence>MTMSMSMGLVSGMDTGSLVTQLLAVEAAPQRALKDRLSLAENTAGAYRKLNSSLQSLSASAQTLLKPETWTSAKGTSSAGSVAITAGATASPGSLTFTVASVAATHSTVSTPRWTSTTTAANITDIEVKSLDGTTSKGIITLDGTESLDQVAAKINARSDLGLVASVVQTSANEFALQINAATSGKDAAFSLAGTTTFKATTVGQNAELKVGTTADAYSVTSASNVFEGVLSGSTITVSTVETTPVTVSVVADPEAVTGKVSAFIDAVNATLKEIKSSADNAPGSRAVLRGEYAVTAISGRLLDAVARAVGANGSPAQIGIELTREGTVTFDEEKFTSALKDNPSLARALLAGTPAGKDANGGDVAAVPGIAERLRTVADIASDTTTGTLTSLAKGQDSMARDIQDRIADWDIRLANRKLALTRQFTAMETALSSLQNQSNWLAGQLGSLPSA</sequence>
<keyword evidence="8" id="KW-0969">Cilium</keyword>
<dbReference type="Pfam" id="PF07195">
    <property type="entry name" value="FliD_C"/>
    <property type="match status" value="1"/>
</dbReference>
<dbReference type="OrthoDB" id="5241527at2"/>
<accession>H6RTE4</accession>
<dbReference type="PANTHER" id="PTHR30288:SF0">
    <property type="entry name" value="FLAGELLAR HOOK-ASSOCIATED PROTEIN 2"/>
    <property type="match status" value="1"/>
</dbReference>